<feature type="domain" description="SEP" evidence="4">
    <location>
        <begin position="168"/>
        <end position="233"/>
    </location>
</feature>
<dbReference type="Pfam" id="PF14555">
    <property type="entry name" value="UBA_4"/>
    <property type="match status" value="1"/>
</dbReference>
<dbReference type="SMART" id="SM00166">
    <property type="entry name" value="UBX"/>
    <property type="match status" value="1"/>
</dbReference>
<dbReference type="PANTHER" id="PTHR23333:SF20">
    <property type="entry name" value="NSFL1 COFACTOR P47"/>
    <property type="match status" value="1"/>
</dbReference>
<evidence type="ECO:0000256" key="1">
    <source>
        <dbReference type="ARBA" id="ARBA00022786"/>
    </source>
</evidence>
<dbReference type="GO" id="GO:0061025">
    <property type="term" value="P:membrane fusion"/>
    <property type="evidence" value="ECO:0007669"/>
    <property type="project" value="TreeGrafter"/>
</dbReference>
<dbReference type="Proteomes" id="UP001211065">
    <property type="component" value="Unassembled WGS sequence"/>
</dbReference>
<dbReference type="AlphaFoldDB" id="A0AAD5U6J5"/>
<comment type="caution">
    <text evidence="5">The sequence shown here is derived from an EMBL/GenBank/DDBJ whole genome shotgun (WGS) entry which is preliminary data.</text>
</comment>
<dbReference type="PROSITE" id="PS51399">
    <property type="entry name" value="SEP"/>
    <property type="match status" value="1"/>
</dbReference>
<feature type="domain" description="UBX" evidence="3">
    <location>
        <begin position="289"/>
        <end position="366"/>
    </location>
</feature>
<evidence type="ECO:0000313" key="5">
    <source>
        <dbReference type="EMBL" id="KAJ3226305.1"/>
    </source>
</evidence>
<feature type="compositionally biased region" description="Basic and acidic residues" evidence="2">
    <location>
        <begin position="55"/>
        <end position="64"/>
    </location>
</feature>
<dbReference type="FunFam" id="3.10.20.90:FF:000179">
    <property type="entry name" value="Plant UBX domain-containing protein 4"/>
    <property type="match status" value="1"/>
</dbReference>
<evidence type="ECO:0000259" key="4">
    <source>
        <dbReference type="PROSITE" id="PS51399"/>
    </source>
</evidence>
<dbReference type="GO" id="GO:0005829">
    <property type="term" value="C:cytosol"/>
    <property type="evidence" value="ECO:0007669"/>
    <property type="project" value="TreeGrafter"/>
</dbReference>
<dbReference type="CDD" id="cd01770">
    <property type="entry name" value="UBX_UBXN2"/>
    <property type="match status" value="1"/>
</dbReference>
<protein>
    <recommendedName>
        <fullName evidence="7">NSFL1 cofactor p47</fullName>
    </recommendedName>
</protein>
<dbReference type="InterPro" id="IPR036241">
    <property type="entry name" value="NSFL1C_SEP_dom_sf"/>
</dbReference>
<dbReference type="GO" id="GO:0000045">
    <property type="term" value="P:autophagosome assembly"/>
    <property type="evidence" value="ECO:0007669"/>
    <property type="project" value="TreeGrafter"/>
</dbReference>
<dbReference type="Gene3D" id="3.10.20.90">
    <property type="entry name" value="Phosphatidylinositol 3-kinase Catalytic Subunit, Chain A, domain 1"/>
    <property type="match status" value="1"/>
</dbReference>
<reference evidence="5" key="1">
    <citation type="submission" date="2020-05" db="EMBL/GenBank/DDBJ databases">
        <title>Phylogenomic resolution of chytrid fungi.</title>
        <authorList>
            <person name="Stajich J.E."/>
            <person name="Amses K."/>
            <person name="Simmons R."/>
            <person name="Seto K."/>
            <person name="Myers J."/>
            <person name="Bonds A."/>
            <person name="Quandt C.A."/>
            <person name="Barry K."/>
            <person name="Liu P."/>
            <person name="Grigoriev I."/>
            <person name="Longcore J.E."/>
            <person name="James T.Y."/>
        </authorList>
    </citation>
    <scope>NUCLEOTIDE SEQUENCE</scope>
    <source>
        <strain evidence="5">JEL0476</strain>
    </source>
</reference>
<dbReference type="SUPFAM" id="SSF46934">
    <property type="entry name" value="UBA-like"/>
    <property type="match status" value="1"/>
</dbReference>
<feature type="compositionally biased region" description="Polar residues" evidence="2">
    <location>
        <begin position="255"/>
        <end position="273"/>
    </location>
</feature>
<dbReference type="Gene3D" id="1.10.8.10">
    <property type="entry name" value="DNA helicase RuvA subunit, C-terminal domain"/>
    <property type="match status" value="1"/>
</dbReference>
<proteinExistence type="predicted"/>
<organism evidence="5 6">
    <name type="scientific">Clydaea vesicula</name>
    <dbReference type="NCBI Taxonomy" id="447962"/>
    <lineage>
        <taxon>Eukaryota</taxon>
        <taxon>Fungi</taxon>
        <taxon>Fungi incertae sedis</taxon>
        <taxon>Chytridiomycota</taxon>
        <taxon>Chytridiomycota incertae sedis</taxon>
        <taxon>Chytridiomycetes</taxon>
        <taxon>Lobulomycetales</taxon>
        <taxon>Lobulomycetaceae</taxon>
        <taxon>Clydaea</taxon>
    </lineage>
</organism>
<dbReference type="EMBL" id="JADGJW010000039">
    <property type="protein sequence ID" value="KAJ3226305.1"/>
    <property type="molecule type" value="Genomic_DNA"/>
</dbReference>
<dbReference type="Pfam" id="PF08059">
    <property type="entry name" value="SEP"/>
    <property type="match status" value="1"/>
</dbReference>
<feature type="region of interest" description="Disordered" evidence="2">
    <location>
        <begin position="228"/>
        <end position="286"/>
    </location>
</feature>
<keyword evidence="1" id="KW-0833">Ubl conjugation pathway</keyword>
<dbReference type="SUPFAM" id="SSF54236">
    <property type="entry name" value="Ubiquitin-like"/>
    <property type="match status" value="1"/>
</dbReference>
<dbReference type="InterPro" id="IPR001012">
    <property type="entry name" value="UBX_dom"/>
</dbReference>
<evidence type="ECO:0008006" key="7">
    <source>
        <dbReference type="Google" id="ProtNLM"/>
    </source>
</evidence>
<dbReference type="SUPFAM" id="SSF102848">
    <property type="entry name" value="NSFL1 (p97 ATPase) cofactor p47, SEP domain"/>
    <property type="match status" value="1"/>
</dbReference>
<dbReference type="SMART" id="SM00553">
    <property type="entry name" value="SEP"/>
    <property type="match status" value="1"/>
</dbReference>
<dbReference type="GO" id="GO:0031468">
    <property type="term" value="P:nuclear membrane reassembly"/>
    <property type="evidence" value="ECO:0007669"/>
    <property type="project" value="TreeGrafter"/>
</dbReference>
<dbReference type="InterPro" id="IPR009060">
    <property type="entry name" value="UBA-like_sf"/>
</dbReference>
<dbReference type="Pfam" id="PF00789">
    <property type="entry name" value="UBX"/>
    <property type="match status" value="1"/>
</dbReference>
<keyword evidence="6" id="KW-1185">Reference proteome</keyword>
<evidence type="ECO:0000313" key="6">
    <source>
        <dbReference type="Proteomes" id="UP001211065"/>
    </source>
</evidence>
<dbReference type="GO" id="GO:0043130">
    <property type="term" value="F:ubiquitin binding"/>
    <property type="evidence" value="ECO:0007669"/>
    <property type="project" value="TreeGrafter"/>
</dbReference>
<dbReference type="GO" id="GO:0005634">
    <property type="term" value="C:nucleus"/>
    <property type="evidence" value="ECO:0007669"/>
    <property type="project" value="TreeGrafter"/>
</dbReference>
<accession>A0AAD5U6J5</accession>
<sequence>MNPSAEFQSITNGTPEEAKFFLDANNGDVQTAVNSFFNSRDTLQNTSSSSSSSKTKNEKPDPKSRIVSMKDIINSSKNDEEDDEEGQNLYAGGEKSGIFMKSGSGKKKEDAPNLVKDILQIAKETGGKPKEEDDSSKKKKAHNFGQGFKLGADDGGSSSTTHDPIIPSESEEPVQEVNGFTINDGPLLDYNDPKNKSFLESIKMGRAPLDFLDVKFGQHVELKVQQNMEEDYKEPKNKPLKPFSGTGNRLGAPVVSSSHNANLPGSFPSSSVTREPDIEKAKSSYSVDESLPTTSIQLRLGDGTRMVARFNHTHHVSDLRQFVNLSRPGESQRNYVFMTAFPNKQISDETLNLKEANLLNASLIQKYV</sequence>
<dbReference type="InterPro" id="IPR012989">
    <property type="entry name" value="SEP_domain"/>
</dbReference>
<dbReference type="GO" id="GO:0043161">
    <property type="term" value="P:proteasome-mediated ubiquitin-dependent protein catabolic process"/>
    <property type="evidence" value="ECO:0007669"/>
    <property type="project" value="TreeGrafter"/>
</dbReference>
<dbReference type="CDD" id="cd14348">
    <property type="entry name" value="UBA_p47"/>
    <property type="match status" value="1"/>
</dbReference>
<gene>
    <name evidence="5" type="ORF">HK099_005136</name>
</gene>
<dbReference type="PROSITE" id="PS50033">
    <property type="entry name" value="UBX"/>
    <property type="match status" value="1"/>
</dbReference>
<evidence type="ECO:0000259" key="3">
    <source>
        <dbReference type="PROSITE" id="PS50033"/>
    </source>
</evidence>
<feature type="region of interest" description="Disordered" evidence="2">
    <location>
        <begin position="40"/>
        <end position="188"/>
    </location>
</feature>
<dbReference type="PANTHER" id="PTHR23333">
    <property type="entry name" value="UBX DOMAIN CONTAINING PROTEIN"/>
    <property type="match status" value="1"/>
</dbReference>
<evidence type="ECO:0000256" key="2">
    <source>
        <dbReference type="SAM" id="MobiDB-lite"/>
    </source>
</evidence>
<name>A0AAD5U6J5_9FUNG</name>
<dbReference type="Gene3D" id="3.30.420.210">
    <property type="entry name" value="SEP domain"/>
    <property type="match status" value="1"/>
</dbReference>
<dbReference type="InterPro" id="IPR029071">
    <property type="entry name" value="Ubiquitin-like_domsf"/>
</dbReference>
<dbReference type="GO" id="GO:0007030">
    <property type="term" value="P:Golgi organization"/>
    <property type="evidence" value="ECO:0007669"/>
    <property type="project" value="TreeGrafter"/>
</dbReference>